<name>A0A026WN78_OOCBI</name>
<organism evidence="2 3">
    <name type="scientific">Ooceraea biroi</name>
    <name type="common">Clonal raider ant</name>
    <name type="synonym">Cerapachys biroi</name>
    <dbReference type="NCBI Taxonomy" id="2015173"/>
    <lineage>
        <taxon>Eukaryota</taxon>
        <taxon>Metazoa</taxon>
        <taxon>Ecdysozoa</taxon>
        <taxon>Arthropoda</taxon>
        <taxon>Hexapoda</taxon>
        <taxon>Insecta</taxon>
        <taxon>Pterygota</taxon>
        <taxon>Neoptera</taxon>
        <taxon>Endopterygota</taxon>
        <taxon>Hymenoptera</taxon>
        <taxon>Apocrita</taxon>
        <taxon>Aculeata</taxon>
        <taxon>Formicoidea</taxon>
        <taxon>Formicidae</taxon>
        <taxon>Dorylinae</taxon>
        <taxon>Ooceraea</taxon>
    </lineage>
</organism>
<sequence>MIKSNITSRHIKSKTDLCEVTSTCKFRDNKEEREAEKERGARGAGRSRNRKSRAVETSLVQLLRGWLSSDQERTTNHALANASPRETGFRIGLARTPAIYNAPAAHKDRLLTFFNYTLFMRPIRLDPTCREQHMPSYLRQ</sequence>
<proteinExistence type="predicted"/>
<feature type="region of interest" description="Disordered" evidence="1">
    <location>
        <begin position="29"/>
        <end position="54"/>
    </location>
</feature>
<gene>
    <name evidence="2" type="ORF">X777_02056</name>
</gene>
<protein>
    <submittedName>
        <fullName evidence="2">Uncharacterized protein</fullName>
    </submittedName>
</protein>
<evidence type="ECO:0000313" key="2">
    <source>
        <dbReference type="EMBL" id="EZA57522.1"/>
    </source>
</evidence>
<feature type="compositionally biased region" description="Basic and acidic residues" evidence="1">
    <location>
        <begin position="29"/>
        <end position="41"/>
    </location>
</feature>
<accession>A0A026WN78</accession>
<reference evidence="2 3" key="1">
    <citation type="journal article" date="2014" name="Curr. Biol.">
        <title>The genome of the clonal raider ant Cerapachys biroi.</title>
        <authorList>
            <person name="Oxley P.R."/>
            <person name="Ji L."/>
            <person name="Fetter-Pruneda I."/>
            <person name="McKenzie S.K."/>
            <person name="Li C."/>
            <person name="Hu H."/>
            <person name="Zhang G."/>
            <person name="Kronauer D.J."/>
        </authorList>
    </citation>
    <scope>NUCLEOTIDE SEQUENCE [LARGE SCALE GENOMIC DNA]</scope>
</reference>
<evidence type="ECO:0000256" key="1">
    <source>
        <dbReference type="SAM" id="MobiDB-lite"/>
    </source>
</evidence>
<keyword evidence="3" id="KW-1185">Reference proteome</keyword>
<evidence type="ECO:0000313" key="3">
    <source>
        <dbReference type="Proteomes" id="UP000053097"/>
    </source>
</evidence>
<dbReference type="Proteomes" id="UP000053097">
    <property type="component" value="Unassembled WGS sequence"/>
</dbReference>
<dbReference type="AlphaFoldDB" id="A0A026WN78"/>
<dbReference type="EMBL" id="KK107144">
    <property type="protein sequence ID" value="EZA57522.1"/>
    <property type="molecule type" value="Genomic_DNA"/>
</dbReference>